<evidence type="ECO:0000259" key="2">
    <source>
        <dbReference type="Pfam" id="PF01425"/>
    </source>
</evidence>
<dbReference type="InterPro" id="IPR023631">
    <property type="entry name" value="Amidase_dom"/>
</dbReference>
<dbReference type="Gene3D" id="3.90.1300.10">
    <property type="entry name" value="Amidase signature (AS) domain"/>
    <property type="match status" value="1"/>
</dbReference>
<dbReference type="PANTHER" id="PTHR43372:SF4">
    <property type="entry name" value="FATTY-ACID AMIDE HYDROLASE 2"/>
    <property type="match status" value="1"/>
</dbReference>
<organism evidence="3 4">
    <name type="scientific">Panagrolaimus davidi</name>
    <dbReference type="NCBI Taxonomy" id="227884"/>
    <lineage>
        <taxon>Eukaryota</taxon>
        <taxon>Metazoa</taxon>
        <taxon>Ecdysozoa</taxon>
        <taxon>Nematoda</taxon>
        <taxon>Chromadorea</taxon>
        <taxon>Rhabditida</taxon>
        <taxon>Tylenchina</taxon>
        <taxon>Panagrolaimomorpha</taxon>
        <taxon>Panagrolaimoidea</taxon>
        <taxon>Panagrolaimidae</taxon>
        <taxon>Panagrolaimus</taxon>
    </lineage>
</organism>
<dbReference type="AlphaFoldDB" id="A0A914QQG9"/>
<feature type="domain" description="Amidase" evidence="2">
    <location>
        <begin position="8"/>
        <end position="268"/>
    </location>
</feature>
<dbReference type="Proteomes" id="UP000887578">
    <property type="component" value="Unplaced"/>
</dbReference>
<dbReference type="PANTHER" id="PTHR43372">
    <property type="entry name" value="FATTY-ACID AMIDE HYDROLASE"/>
    <property type="match status" value="1"/>
</dbReference>
<dbReference type="InterPro" id="IPR052739">
    <property type="entry name" value="FAAH2"/>
</dbReference>
<dbReference type="InterPro" id="IPR020556">
    <property type="entry name" value="Amidase_CS"/>
</dbReference>
<evidence type="ECO:0000313" key="3">
    <source>
        <dbReference type="Proteomes" id="UP000887578"/>
    </source>
</evidence>
<protein>
    <submittedName>
        <fullName evidence="4">Amidase domain-containing protein</fullName>
    </submittedName>
</protein>
<evidence type="ECO:0000256" key="1">
    <source>
        <dbReference type="ARBA" id="ARBA00009199"/>
    </source>
</evidence>
<reference evidence="4" key="1">
    <citation type="submission" date="2022-11" db="UniProtKB">
        <authorList>
            <consortium name="WormBaseParasite"/>
        </authorList>
    </citation>
    <scope>IDENTIFICATION</scope>
</reference>
<dbReference type="Pfam" id="PF01425">
    <property type="entry name" value="Amidase"/>
    <property type="match status" value="1"/>
</dbReference>
<dbReference type="PROSITE" id="PS00571">
    <property type="entry name" value="AMIDASES"/>
    <property type="match status" value="1"/>
</dbReference>
<accession>A0A914QQG9</accession>
<dbReference type="SUPFAM" id="SSF75304">
    <property type="entry name" value="Amidase signature (AS) enzymes"/>
    <property type="match status" value="1"/>
</dbReference>
<sequence>MLFNLPHEKPLLGVPVSIKDTFAVKGFHHAVGIVARKDIIAEEDADVVKNIKAAGAIIIAITNVPEAAVWVESVNEVYGRTKNAYDPRRAAGGSSGGEGALIGAAGSLIGIGSDLAGSVRIPAQFNGIIGLKPSEFAIPIKGHHPCFTKGYPAKMGNVGPLCRYAKDLPLFFRVLAGNEIAENRFQLSKPVKMENTRFFYMEGLRSCFIEPLQNEMKTAMLNCVNFFENKYNTNATQVDFAKLHHALAIYLTSLSETKDAPFAHLIKNMEGEVSVGAEFWKKLCGNSHHTLPTLMILLMDDFPPMDKKTREYCRNREKFY</sequence>
<proteinExistence type="inferred from homology"/>
<dbReference type="WBParaSite" id="PDA_v2.g5668.t1">
    <property type="protein sequence ID" value="PDA_v2.g5668.t1"/>
    <property type="gene ID" value="PDA_v2.g5668"/>
</dbReference>
<evidence type="ECO:0000313" key="4">
    <source>
        <dbReference type="WBParaSite" id="PDA_v2.g5668.t1"/>
    </source>
</evidence>
<comment type="similarity">
    <text evidence="1">Belongs to the amidase family.</text>
</comment>
<dbReference type="InterPro" id="IPR036928">
    <property type="entry name" value="AS_sf"/>
</dbReference>
<dbReference type="GO" id="GO:0012505">
    <property type="term" value="C:endomembrane system"/>
    <property type="evidence" value="ECO:0007669"/>
    <property type="project" value="TreeGrafter"/>
</dbReference>
<keyword evidence="3" id="KW-1185">Reference proteome</keyword>
<name>A0A914QQG9_9BILA</name>